<keyword evidence="1" id="KW-0812">Transmembrane</keyword>
<keyword evidence="1" id="KW-0472">Membrane</keyword>
<sequence>MKYVIYIIYIVVFSYVEQCNGFGIVSFLGADSAARVSLFTYMEMIKRNKTI</sequence>
<dbReference type="EMBL" id="AABL01002226">
    <property type="protein sequence ID" value="EAA18780.1"/>
    <property type="molecule type" value="Genomic_DNA"/>
</dbReference>
<protein>
    <submittedName>
        <fullName evidence="2">Uncharacterized protein</fullName>
    </submittedName>
</protein>
<reference evidence="2 3" key="1">
    <citation type="journal article" date="2002" name="Nature">
        <title>Genome sequence and comparative analysis of the model rodent malaria parasite Plasmodium yoelii yoelii.</title>
        <authorList>
            <person name="Carlton J.M."/>
            <person name="Angiuoli S.V."/>
            <person name="Suh B.B."/>
            <person name="Kooij T.W."/>
            <person name="Pertea M."/>
            <person name="Silva J.C."/>
            <person name="Ermolaeva M.D."/>
            <person name="Allen J.E."/>
            <person name="Selengut J.D."/>
            <person name="Koo H.L."/>
            <person name="Peterson J.D."/>
            <person name="Pop M."/>
            <person name="Kosack D.S."/>
            <person name="Shumway M.F."/>
            <person name="Bidwell S.L."/>
            <person name="Shallom S.J."/>
            <person name="van Aken S.E."/>
            <person name="Riedmuller S.B."/>
            <person name="Feldblyum T.V."/>
            <person name="Cho J.K."/>
            <person name="Quackenbush J."/>
            <person name="Sedegah M."/>
            <person name="Shoaibi A."/>
            <person name="Cummings L.M."/>
            <person name="Florens L."/>
            <person name="Yates J.R."/>
            <person name="Raine J.D."/>
            <person name="Sinden R.E."/>
            <person name="Harris M.A."/>
            <person name="Cunningham D.A."/>
            <person name="Preiser P.R."/>
            <person name="Bergman L.W."/>
            <person name="Vaidya A.B."/>
            <person name="van Lin L.H."/>
            <person name="Janse C.J."/>
            <person name="Waters A.P."/>
            <person name="Smith H.O."/>
            <person name="White O.R."/>
            <person name="Salzberg S.L."/>
            <person name="Venter J.C."/>
            <person name="Fraser C.M."/>
            <person name="Hoffman S.L."/>
            <person name="Gardner M.J."/>
            <person name="Carucci D.J."/>
        </authorList>
    </citation>
    <scope>NUCLEOTIDE SEQUENCE [LARGE SCALE GENOMIC DNA]</scope>
    <source>
        <strain evidence="2 3">17XNL</strain>
    </source>
</reference>
<keyword evidence="1" id="KW-1133">Transmembrane helix</keyword>
<name>Q7RAE9_PLAYO</name>
<dbReference type="AlphaFoldDB" id="Q7RAE9"/>
<dbReference type="InParanoid" id="Q7RAE9"/>
<organism evidence="2 3">
    <name type="scientific">Plasmodium yoelii yoelii</name>
    <dbReference type="NCBI Taxonomy" id="73239"/>
    <lineage>
        <taxon>Eukaryota</taxon>
        <taxon>Sar</taxon>
        <taxon>Alveolata</taxon>
        <taxon>Apicomplexa</taxon>
        <taxon>Aconoidasida</taxon>
        <taxon>Haemosporida</taxon>
        <taxon>Plasmodiidae</taxon>
        <taxon>Plasmodium</taxon>
        <taxon>Plasmodium (Vinckeia)</taxon>
    </lineage>
</organism>
<evidence type="ECO:0000313" key="3">
    <source>
        <dbReference type="Proteomes" id="UP000008553"/>
    </source>
</evidence>
<dbReference type="Proteomes" id="UP000008553">
    <property type="component" value="Unassembled WGS sequence"/>
</dbReference>
<gene>
    <name evidence="2" type="ORF">PY06551</name>
</gene>
<evidence type="ECO:0000256" key="1">
    <source>
        <dbReference type="SAM" id="Phobius"/>
    </source>
</evidence>
<feature type="transmembrane region" description="Helical" evidence="1">
    <location>
        <begin position="6"/>
        <end position="28"/>
    </location>
</feature>
<proteinExistence type="predicted"/>
<dbReference type="PaxDb" id="73239-Q7RAE9"/>
<keyword evidence="3" id="KW-1185">Reference proteome</keyword>
<accession>Q7RAE9</accession>
<evidence type="ECO:0000313" key="2">
    <source>
        <dbReference type="EMBL" id="EAA18780.1"/>
    </source>
</evidence>
<comment type="caution">
    <text evidence="2">The sequence shown here is derived from an EMBL/GenBank/DDBJ whole genome shotgun (WGS) entry which is preliminary data.</text>
</comment>